<dbReference type="STRING" id="40149.A0A0E0EFX2"/>
<evidence type="ECO:0008006" key="6">
    <source>
        <dbReference type="Google" id="ProtNLM"/>
    </source>
</evidence>
<dbReference type="Gene3D" id="1.10.630.10">
    <property type="entry name" value="Cytochrome P450"/>
    <property type="match status" value="1"/>
</dbReference>
<keyword evidence="3" id="KW-0408">Iron</keyword>
<dbReference type="InterPro" id="IPR001128">
    <property type="entry name" value="Cyt_P450"/>
</dbReference>
<evidence type="ECO:0000313" key="4">
    <source>
        <dbReference type="EnsemblPlants" id="OMERI07G22360.1"/>
    </source>
</evidence>
<dbReference type="EnsemblPlants" id="OMERI07G22360.1">
    <property type="protein sequence ID" value="OMERI07G22360.1"/>
    <property type="gene ID" value="OMERI07G22360"/>
</dbReference>
<keyword evidence="2" id="KW-0479">Metal-binding</keyword>
<name>A0A0E0EFX2_9ORYZ</name>
<dbReference type="InterPro" id="IPR036396">
    <property type="entry name" value="Cyt_P450_sf"/>
</dbReference>
<dbReference type="GO" id="GO:0016705">
    <property type="term" value="F:oxidoreductase activity, acting on paired donors, with incorporation or reduction of molecular oxygen"/>
    <property type="evidence" value="ECO:0007669"/>
    <property type="project" value="InterPro"/>
</dbReference>
<proteinExistence type="inferred from homology"/>
<dbReference type="Proteomes" id="UP000008021">
    <property type="component" value="Chromosome 7"/>
</dbReference>
<protein>
    <recommendedName>
        <fullName evidence="6">Cytochrome P450</fullName>
    </recommendedName>
</protein>
<dbReference type="AlphaFoldDB" id="A0A0E0EFX2"/>
<reference evidence="4" key="1">
    <citation type="submission" date="2015-04" db="UniProtKB">
        <authorList>
            <consortium name="EnsemblPlants"/>
        </authorList>
    </citation>
    <scope>IDENTIFICATION</scope>
</reference>
<organism evidence="4">
    <name type="scientific">Oryza meridionalis</name>
    <dbReference type="NCBI Taxonomy" id="40149"/>
    <lineage>
        <taxon>Eukaryota</taxon>
        <taxon>Viridiplantae</taxon>
        <taxon>Streptophyta</taxon>
        <taxon>Embryophyta</taxon>
        <taxon>Tracheophyta</taxon>
        <taxon>Spermatophyta</taxon>
        <taxon>Magnoliopsida</taxon>
        <taxon>Liliopsida</taxon>
        <taxon>Poales</taxon>
        <taxon>Poaceae</taxon>
        <taxon>BOP clade</taxon>
        <taxon>Oryzoideae</taxon>
        <taxon>Oryzeae</taxon>
        <taxon>Oryzinae</taxon>
        <taxon>Oryza</taxon>
    </lineage>
</organism>
<dbReference type="eggNOG" id="KOG0156">
    <property type="taxonomic scope" value="Eukaryota"/>
</dbReference>
<accession>A0A0E0EFX2</accession>
<evidence type="ECO:0000256" key="2">
    <source>
        <dbReference type="ARBA" id="ARBA00022723"/>
    </source>
</evidence>
<dbReference type="Gramene" id="OMERI07G22360.1">
    <property type="protein sequence ID" value="OMERI07G22360.1"/>
    <property type="gene ID" value="OMERI07G22360"/>
</dbReference>
<evidence type="ECO:0000256" key="1">
    <source>
        <dbReference type="ARBA" id="ARBA00010617"/>
    </source>
</evidence>
<dbReference type="HOGENOM" id="CLU_108234_0_0_1"/>
<reference evidence="4" key="2">
    <citation type="submission" date="2018-05" db="EMBL/GenBank/DDBJ databases">
        <title>OmerRS3 (Oryza meridionalis Reference Sequence Version 3).</title>
        <authorList>
            <person name="Zhang J."/>
            <person name="Kudrna D."/>
            <person name="Lee S."/>
            <person name="Talag J."/>
            <person name="Welchert J."/>
            <person name="Wing R.A."/>
        </authorList>
    </citation>
    <scope>NUCLEOTIDE SEQUENCE [LARGE SCALE GENOMIC DNA]</scope>
    <source>
        <strain evidence="4">cv. OR44</strain>
    </source>
</reference>
<dbReference type="PANTHER" id="PTHR47955:SF11">
    <property type="entry name" value="4-HYDROXYPHENYLACETALDEHYDE OXIME MONOOXYGENASE"/>
    <property type="match status" value="1"/>
</dbReference>
<comment type="similarity">
    <text evidence="1">Belongs to the cytochrome P450 family.</text>
</comment>
<keyword evidence="5" id="KW-1185">Reference proteome</keyword>
<dbReference type="GO" id="GO:0020037">
    <property type="term" value="F:heme binding"/>
    <property type="evidence" value="ECO:0007669"/>
    <property type="project" value="InterPro"/>
</dbReference>
<evidence type="ECO:0000313" key="5">
    <source>
        <dbReference type="Proteomes" id="UP000008021"/>
    </source>
</evidence>
<dbReference type="GO" id="GO:0005506">
    <property type="term" value="F:iron ion binding"/>
    <property type="evidence" value="ECO:0007669"/>
    <property type="project" value="InterPro"/>
</dbReference>
<evidence type="ECO:0000256" key="3">
    <source>
        <dbReference type="ARBA" id="ARBA00023004"/>
    </source>
</evidence>
<dbReference type="Pfam" id="PF00067">
    <property type="entry name" value="p450"/>
    <property type="match status" value="1"/>
</dbReference>
<dbReference type="PANTHER" id="PTHR47955">
    <property type="entry name" value="CYTOCHROME P450 FAMILY 71 PROTEIN"/>
    <property type="match status" value="1"/>
</dbReference>
<sequence length="183" mass="19522">MPLAPLLCSGGGGVQSLSRTLPHSSLRALAAGRPVVMLRLGWANTVVISTADAAREDSAFASRPRLTVPRRLLYGCTDIAFAPHGAYWRTARKASVLHLLCPARVQGYRAVREEEVGELLRLVEVAASGGVVRLSELLSVFAKDVAGQIVLGIRGGDLTSSVLGGLHLCLDLKRMEPYVPRVS</sequence>
<dbReference type="SUPFAM" id="SSF48264">
    <property type="entry name" value="Cytochrome P450"/>
    <property type="match status" value="1"/>
</dbReference>
<dbReference type="GO" id="GO:0004497">
    <property type="term" value="F:monooxygenase activity"/>
    <property type="evidence" value="ECO:0007669"/>
    <property type="project" value="InterPro"/>
</dbReference>